<proteinExistence type="predicted"/>
<keyword evidence="2" id="KW-1185">Reference proteome</keyword>
<dbReference type="EMBL" id="JAOZEW010000003">
    <property type="protein sequence ID" value="MCV9926916.1"/>
    <property type="molecule type" value="Genomic_DNA"/>
</dbReference>
<organism evidence="1 2">
    <name type="scientific">Flavobacterium shii</name>
    <dbReference type="NCBI Taxonomy" id="2987687"/>
    <lineage>
        <taxon>Bacteria</taxon>
        <taxon>Pseudomonadati</taxon>
        <taxon>Bacteroidota</taxon>
        <taxon>Flavobacteriia</taxon>
        <taxon>Flavobacteriales</taxon>
        <taxon>Flavobacteriaceae</taxon>
        <taxon>Flavobacterium</taxon>
    </lineage>
</organism>
<reference evidence="1" key="1">
    <citation type="submission" date="2022-10" db="EMBL/GenBank/DDBJ databases">
        <title>Two novel species of Flavobacterium.</title>
        <authorList>
            <person name="Liu Q."/>
            <person name="Xin Y.-H."/>
        </authorList>
    </citation>
    <scope>NUCLEOTIDE SEQUENCE</scope>
    <source>
        <strain evidence="1">LS1R49</strain>
    </source>
</reference>
<name>A0A9X2ZDQ9_9FLAO</name>
<dbReference type="RefSeq" id="WP_264205094.1">
    <property type="nucleotide sequence ID" value="NZ_JAOZEW010000003.1"/>
</dbReference>
<dbReference type="Proteomes" id="UP001151079">
    <property type="component" value="Unassembled WGS sequence"/>
</dbReference>
<dbReference type="AlphaFoldDB" id="A0A9X2ZDQ9"/>
<accession>A0A9X2ZDQ9</accession>
<comment type="caution">
    <text evidence="1">The sequence shown here is derived from an EMBL/GenBank/DDBJ whole genome shotgun (WGS) entry which is preliminary data.</text>
</comment>
<evidence type="ECO:0000313" key="1">
    <source>
        <dbReference type="EMBL" id="MCV9926916.1"/>
    </source>
</evidence>
<sequence length="225" mass="26140">MKIHIIILALLLNVSNCVGQIKEKHNSTIKKDTIMETFDISKYKNLAINPKTGLYILPNGDEVQYFTGSGGIGFVERTKIKNSAYCIVKVFFQNNILQAKGDEFYGFPIGIHNEYDEKGNLIKEINYDKEYKFSVDDLVKKMKEKYNYDLMNVEKTYNLNRYVDLEKTKLPLYEVYYRDDKNALILHSYVINGNTGEILFNTLRSTQGKQGSLYDVFIKSFKEKK</sequence>
<protein>
    <submittedName>
        <fullName evidence="1">Uncharacterized protein</fullName>
    </submittedName>
</protein>
<evidence type="ECO:0000313" key="2">
    <source>
        <dbReference type="Proteomes" id="UP001151079"/>
    </source>
</evidence>
<gene>
    <name evidence="1" type="ORF">OIU83_04605</name>
</gene>